<feature type="transmembrane region" description="Helical" evidence="6">
    <location>
        <begin position="104"/>
        <end position="121"/>
    </location>
</feature>
<feature type="transmembrane region" description="Helical" evidence="6">
    <location>
        <begin position="444"/>
        <end position="470"/>
    </location>
</feature>
<evidence type="ECO:0000256" key="3">
    <source>
        <dbReference type="ARBA" id="ARBA00022692"/>
    </source>
</evidence>
<feature type="transmembrane region" description="Helical" evidence="6">
    <location>
        <begin position="326"/>
        <end position="347"/>
    </location>
</feature>
<dbReference type="GO" id="GO:0008137">
    <property type="term" value="F:NADH dehydrogenase (ubiquinone) activity"/>
    <property type="evidence" value="ECO:0007669"/>
    <property type="project" value="InterPro"/>
</dbReference>
<feature type="transmembrane region" description="Helical" evidence="6">
    <location>
        <begin position="158"/>
        <end position="178"/>
    </location>
</feature>
<dbReference type="PANTHER" id="PTHR22773">
    <property type="entry name" value="NADH DEHYDROGENASE"/>
    <property type="match status" value="1"/>
</dbReference>
<dbReference type="NCBIfam" id="TIGR01770">
    <property type="entry name" value="NDH_I_N"/>
    <property type="match status" value="1"/>
</dbReference>
<comment type="catalytic activity">
    <reaction evidence="6">
        <text>a quinone + NADH + 5 H(+)(in) = a quinol + NAD(+) + 4 H(+)(out)</text>
        <dbReference type="Rhea" id="RHEA:57888"/>
        <dbReference type="ChEBI" id="CHEBI:15378"/>
        <dbReference type="ChEBI" id="CHEBI:24646"/>
        <dbReference type="ChEBI" id="CHEBI:57540"/>
        <dbReference type="ChEBI" id="CHEBI:57945"/>
        <dbReference type="ChEBI" id="CHEBI:132124"/>
    </reaction>
</comment>
<dbReference type="InterPro" id="IPR010096">
    <property type="entry name" value="NADH-Q_OxRdtase_suN/2"/>
</dbReference>
<dbReference type="GO" id="GO:0005886">
    <property type="term" value="C:plasma membrane"/>
    <property type="evidence" value="ECO:0007669"/>
    <property type="project" value="UniProtKB-SubCell"/>
</dbReference>
<feature type="transmembrane region" description="Helical" evidence="6">
    <location>
        <begin position="127"/>
        <end position="146"/>
    </location>
</feature>
<keyword evidence="6" id="KW-0874">Quinone</keyword>
<evidence type="ECO:0000256" key="6">
    <source>
        <dbReference type="HAMAP-Rule" id="MF_00445"/>
    </source>
</evidence>
<feature type="transmembrane region" description="Helical" evidence="6">
    <location>
        <begin position="198"/>
        <end position="222"/>
    </location>
</feature>
<evidence type="ECO:0000256" key="4">
    <source>
        <dbReference type="ARBA" id="ARBA00022989"/>
    </source>
</evidence>
<dbReference type="GO" id="GO:0050136">
    <property type="term" value="F:NADH dehydrogenase (quinone) (non-electrogenic) activity"/>
    <property type="evidence" value="ECO:0007669"/>
    <property type="project" value="UniProtKB-UniRule"/>
</dbReference>
<comment type="function">
    <text evidence="6">NDH-1 shuttles electrons from NADH, via FMN and iron-sulfur (Fe-S) centers, to quinones in the respiratory chain. The immediate electron acceptor for the enzyme in this species is believed to be ubiquinone. Couples the redox reaction to proton translocation (for every two electrons transferred, four hydrogen ions are translocated across the cytoplasmic membrane), and thus conserves the redox energy in a proton gradient.</text>
</comment>
<comment type="subunit">
    <text evidence="6">NDH-1 is composed of 14 different subunits. Subunits NuoA, H, J, K, L, M, N constitute the membrane sector of the complex.</text>
</comment>
<dbReference type="EC" id="7.1.1.-" evidence="6"/>
<keyword evidence="2 6" id="KW-1003">Cell membrane</keyword>
<keyword evidence="6" id="KW-1278">Translocase</keyword>
<sequence length="476" mass="51059">MSVTDFFLTLPLAVLLIWATVLLVVDLFIPKSYKGRTAFLGMLGLIVSLSLTLLQREEGAAFGGMIRADAFATFINILLLVSGLLGLLLAYGSIRRQGIERGEYYTLLLFSVGGMMLMAQASDLIVLFLGLELLSIPLYVLAAFAAPQLDSEEAGLKYFLLGAFASGFLLYGIALLYGASGTTALEGIAGALSRGHNLLFSIGAALILVGLGFKVAVVPFHMWTPDVYQGAPTAVTGFMAAGAKIAGFAALWRIFSQALPGLAPQFTTVLWTLSALTMVFGNLLAIAQKNVKRMLAYSSIAHAGYILMAFVPFGNPLAREVALAAGLFYLITYLITNFGAWAVVSTLERERGQGLNLEDYAGLGSRSPSLALAMTIFMLSLTGVPPTLGLIGKFYLFRSVIAAGFYGLAVIGVLTSLISAYYYLRLVVIMYMQPGDPQTSRDPWLNLTWGTMAALTVVLSLVPAPLFWWASQAVLR</sequence>
<dbReference type="AlphaFoldDB" id="H5S8Q7"/>
<keyword evidence="6" id="KW-0830">Ubiquinone</keyword>
<feature type="transmembrane region" description="Helical" evidence="6">
    <location>
        <begin position="234"/>
        <end position="254"/>
    </location>
</feature>
<organism evidence="9">
    <name type="scientific">uncultured Chloroflexota bacterium</name>
    <dbReference type="NCBI Taxonomy" id="166587"/>
    <lineage>
        <taxon>Bacteria</taxon>
        <taxon>Bacillati</taxon>
        <taxon>Chloroflexota</taxon>
        <taxon>environmental samples</taxon>
    </lineage>
</organism>
<keyword evidence="3 6" id="KW-0812">Transmembrane</keyword>
<dbReference type="InterPro" id="IPR001750">
    <property type="entry name" value="ND/Mrp_TM"/>
</dbReference>
<gene>
    <name evidence="6" type="primary">nuoN</name>
    <name evidence="9" type="ORF">HGMM_F01E07C15</name>
</gene>
<feature type="transmembrane region" description="Helical" evidence="6">
    <location>
        <begin position="266"/>
        <end position="287"/>
    </location>
</feature>
<reference evidence="9" key="1">
    <citation type="journal article" date="2005" name="Environ. Microbiol.">
        <title>Genetic and functional properties of uncultivated thermophilic crenarchaeotes from a subsurface gold mine as revealed by analysis of genome fragments.</title>
        <authorList>
            <person name="Nunoura T."/>
            <person name="Hirayama H."/>
            <person name="Takami H."/>
            <person name="Oida H."/>
            <person name="Nishi S."/>
            <person name="Shimamura S."/>
            <person name="Suzuki Y."/>
            <person name="Inagaki F."/>
            <person name="Takai K."/>
            <person name="Nealson K.H."/>
            <person name="Horikoshi K."/>
        </authorList>
    </citation>
    <scope>NUCLEOTIDE SEQUENCE</scope>
</reference>
<feature type="transmembrane region" description="Helical" evidence="6">
    <location>
        <begin position="368"/>
        <end position="388"/>
    </location>
</feature>
<protein>
    <recommendedName>
        <fullName evidence="6">NADH-quinone oxidoreductase subunit N</fullName>
        <ecNumber evidence="6">7.1.1.-</ecNumber>
    </recommendedName>
    <alternativeName>
        <fullName evidence="6">NADH dehydrogenase I subunit N</fullName>
    </alternativeName>
    <alternativeName>
        <fullName evidence="6">NDH-1 subunit N</fullName>
    </alternativeName>
</protein>
<evidence type="ECO:0000256" key="5">
    <source>
        <dbReference type="ARBA" id="ARBA00023136"/>
    </source>
</evidence>
<feature type="transmembrane region" description="Helical" evidence="6">
    <location>
        <begin position="37"/>
        <end position="54"/>
    </location>
</feature>
<dbReference type="GO" id="GO:0042773">
    <property type="term" value="P:ATP synthesis coupled electron transport"/>
    <property type="evidence" value="ECO:0007669"/>
    <property type="project" value="InterPro"/>
</dbReference>
<keyword evidence="6" id="KW-0520">NAD</keyword>
<feature type="transmembrane region" description="Helical" evidence="6">
    <location>
        <begin position="6"/>
        <end position="25"/>
    </location>
</feature>
<evidence type="ECO:0000256" key="1">
    <source>
        <dbReference type="ARBA" id="ARBA00004127"/>
    </source>
</evidence>
<name>H5S8Q7_9CHLR</name>
<keyword evidence="6" id="KW-0813">Transport</keyword>
<feature type="domain" description="NADH:quinone oxidoreductase/Mrp antiporter transmembrane" evidence="8">
    <location>
        <begin position="121"/>
        <end position="419"/>
    </location>
</feature>
<feature type="transmembrane region" description="Helical" evidence="6">
    <location>
        <begin position="400"/>
        <end position="424"/>
    </location>
</feature>
<feature type="transmembrane region" description="Helical" evidence="6">
    <location>
        <begin position="74"/>
        <end position="92"/>
    </location>
</feature>
<keyword evidence="5 6" id="KW-0472">Membrane</keyword>
<feature type="transmembrane region" description="Helical" evidence="6">
    <location>
        <begin position="294"/>
        <end position="314"/>
    </location>
</feature>
<dbReference type="GO" id="GO:0012505">
    <property type="term" value="C:endomembrane system"/>
    <property type="evidence" value="ECO:0007669"/>
    <property type="project" value="UniProtKB-SubCell"/>
</dbReference>
<dbReference type="GO" id="GO:0048038">
    <property type="term" value="F:quinone binding"/>
    <property type="evidence" value="ECO:0007669"/>
    <property type="project" value="UniProtKB-KW"/>
</dbReference>
<dbReference type="Pfam" id="PF00361">
    <property type="entry name" value="Proton_antipo_M"/>
    <property type="match status" value="1"/>
</dbReference>
<comment type="subcellular location">
    <subcellularLocation>
        <location evidence="6">Cell membrane</location>
        <topology evidence="6">Multi-pass membrane protein</topology>
    </subcellularLocation>
    <subcellularLocation>
        <location evidence="1">Endomembrane system</location>
        <topology evidence="1">Multi-pass membrane protein</topology>
    </subcellularLocation>
    <subcellularLocation>
        <location evidence="7">Membrane</location>
        <topology evidence="7">Multi-pass membrane protein</topology>
    </subcellularLocation>
</comment>
<evidence type="ECO:0000256" key="2">
    <source>
        <dbReference type="ARBA" id="ARBA00022475"/>
    </source>
</evidence>
<evidence type="ECO:0000259" key="8">
    <source>
        <dbReference type="Pfam" id="PF00361"/>
    </source>
</evidence>
<dbReference type="EMBL" id="AP011631">
    <property type="protein sequence ID" value="BAL52543.1"/>
    <property type="molecule type" value="Genomic_DNA"/>
</dbReference>
<accession>H5S8Q7</accession>
<dbReference type="HAMAP" id="MF_00445">
    <property type="entry name" value="NDH1_NuoN_1"/>
    <property type="match status" value="1"/>
</dbReference>
<comment type="similarity">
    <text evidence="6">Belongs to the complex I subunit 2 family.</text>
</comment>
<keyword evidence="4 6" id="KW-1133">Transmembrane helix</keyword>
<proteinExistence type="inferred from homology"/>
<evidence type="ECO:0000313" key="9">
    <source>
        <dbReference type="EMBL" id="BAL52543.1"/>
    </source>
</evidence>
<evidence type="ECO:0000256" key="7">
    <source>
        <dbReference type="RuleBase" id="RU000320"/>
    </source>
</evidence>
<reference evidence="9" key="2">
    <citation type="journal article" date="2012" name="PLoS ONE">
        <title>A Deeply Branching Thermophilic Bacterium with an Ancient Acetyl-CoA Pathway Dominates a Subsurface Ecosystem.</title>
        <authorList>
            <person name="Takami H."/>
            <person name="Noguchi H."/>
            <person name="Takaki Y."/>
            <person name="Uchiyama I."/>
            <person name="Toyoda A."/>
            <person name="Nishi S."/>
            <person name="Chee G.-J."/>
            <person name="Arai W."/>
            <person name="Nunoura T."/>
            <person name="Itoh T."/>
            <person name="Hattori M."/>
            <person name="Takai K."/>
        </authorList>
    </citation>
    <scope>NUCLEOTIDE SEQUENCE</scope>
</reference>